<keyword evidence="3" id="KW-1185">Reference proteome</keyword>
<accession>A0A6I4KQU1</accession>
<dbReference type="AlphaFoldDB" id="A0A6I4KQU1"/>
<evidence type="ECO:0000313" key="2">
    <source>
        <dbReference type="EMBL" id="MVW74011.1"/>
    </source>
</evidence>
<proteinExistence type="predicted"/>
<dbReference type="InterPro" id="IPR009506">
    <property type="entry name" value="YjiS-like"/>
</dbReference>
<feature type="domain" description="YjiS-like" evidence="1">
    <location>
        <begin position="25"/>
        <end position="58"/>
    </location>
</feature>
<sequence>MERTLKQAECPPFPARASLWLRGIARLLDWRRNWRTRRQLASLDARLLADAGITEAQRQAELAKPFWR</sequence>
<evidence type="ECO:0000313" key="3">
    <source>
        <dbReference type="Proteomes" id="UP000429555"/>
    </source>
</evidence>
<dbReference type="Proteomes" id="UP000429555">
    <property type="component" value="Unassembled WGS sequence"/>
</dbReference>
<reference evidence="2 3" key="1">
    <citation type="submission" date="2019-11" db="EMBL/GenBank/DDBJ databases">
        <title>Pseudomonas flavidum sp. nov., isolated from Baiyang Lake.</title>
        <authorList>
            <person name="Zhao Y."/>
        </authorList>
    </citation>
    <scope>NUCLEOTIDE SEQUENCE [LARGE SCALE GENOMIC DNA]</scope>
    <source>
        <strain evidence="3">R-22-3 w-18</strain>
    </source>
</reference>
<dbReference type="EMBL" id="WKJZ01000001">
    <property type="protein sequence ID" value="MVW74011.1"/>
    <property type="molecule type" value="Genomic_DNA"/>
</dbReference>
<organism evidence="2 3">
    <name type="scientific">Pseudomonas xionganensis</name>
    <dbReference type="NCBI Taxonomy" id="2654845"/>
    <lineage>
        <taxon>Bacteria</taxon>
        <taxon>Pseudomonadati</taxon>
        <taxon>Pseudomonadota</taxon>
        <taxon>Gammaproteobacteria</taxon>
        <taxon>Pseudomonadales</taxon>
        <taxon>Pseudomonadaceae</taxon>
        <taxon>Pseudomonas</taxon>
    </lineage>
</organism>
<name>A0A6I4KQU1_9PSED</name>
<evidence type="ECO:0000259" key="1">
    <source>
        <dbReference type="Pfam" id="PF06568"/>
    </source>
</evidence>
<comment type="caution">
    <text evidence="2">The sequence shown here is derived from an EMBL/GenBank/DDBJ whole genome shotgun (WGS) entry which is preliminary data.</text>
</comment>
<protein>
    <submittedName>
        <fullName evidence="2">DUF1127 domain-containing protein</fullName>
    </submittedName>
</protein>
<gene>
    <name evidence="2" type="ORF">GJV18_01660</name>
</gene>
<dbReference type="RefSeq" id="WP_160342988.1">
    <property type="nucleotide sequence ID" value="NZ_WKJZ01000001.1"/>
</dbReference>
<dbReference type="Pfam" id="PF06568">
    <property type="entry name" value="YjiS-like"/>
    <property type="match status" value="1"/>
</dbReference>